<dbReference type="PANTHER" id="PTHR16943:SF8">
    <property type="entry name" value="2-METHYLCITRATE DEHYDRATASE"/>
    <property type="match status" value="1"/>
</dbReference>
<dbReference type="Pfam" id="PF19305">
    <property type="entry name" value="MmgE_PrpD_C"/>
    <property type="match status" value="1"/>
</dbReference>
<dbReference type="SUPFAM" id="SSF103378">
    <property type="entry name" value="2-methylcitrate dehydratase PrpD"/>
    <property type="match status" value="1"/>
</dbReference>
<organism evidence="4 5">
    <name type="scientific">Microvirga tunisiensis</name>
    <dbReference type="NCBI Taxonomy" id="2108360"/>
    <lineage>
        <taxon>Bacteria</taxon>
        <taxon>Pseudomonadati</taxon>
        <taxon>Pseudomonadota</taxon>
        <taxon>Alphaproteobacteria</taxon>
        <taxon>Hyphomicrobiales</taxon>
        <taxon>Methylobacteriaceae</taxon>
        <taxon>Microvirga</taxon>
    </lineage>
</organism>
<dbReference type="PANTHER" id="PTHR16943">
    <property type="entry name" value="2-METHYLCITRATE DEHYDRATASE-RELATED"/>
    <property type="match status" value="1"/>
</dbReference>
<feature type="domain" description="MmgE/PrpD N-terminal" evidence="2">
    <location>
        <begin position="7"/>
        <end position="247"/>
    </location>
</feature>
<dbReference type="EMBL" id="VOSK01000001">
    <property type="protein sequence ID" value="MPR23669.1"/>
    <property type="molecule type" value="Genomic_DNA"/>
</dbReference>
<evidence type="ECO:0000256" key="1">
    <source>
        <dbReference type="ARBA" id="ARBA00006174"/>
    </source>
</evidence>
<gene>
    <name evidence="4" type="ORF">FS320_00125</name>
</gene>
<name>A0A5N7MBP7_9HYPH</name>
<dbReference type="InterPro" id="IPR045336">
    <property type="entry name" value="MmgE_PrpD_N"/>
</dbReference>
<comment type="caution">
    <text evidence="4">The sequence shown here is derived from an EMBL/GenBank/DDBJ whole genome shotgun (WGS) entry which is preliminary data.</text>
</comment>
<reference evidence="4 5" key="1">
    <citation type="journal article" date="2019" name="Syst. Appl. Microbiol.">
        <title>Microvirga tunisiensis sp. nov., a root nodule symbiotic bacterium isolated from Lupinus micranthus and L. luteus grown in Northern Tunisia.</title>
        <authorList>
            <person name="Msaddak A."/>
            <person name="Rejili M."/>
            <person name="Duran D."/>
            <person name="Mars M."/>
            <person name="Palacios J.M."/>
            <person name="Ruiz-Argueso T."/>
            <person name="Rey L."/>
            <person name="Imperial J."/>
        </authorList>
    </citation>
    <scope>NUCLEOTIDE SEQUENCE [LARGE SCALE GENOMIC DNA]</scope>
    <source>
        <strain evidence="4 5">Lmie10</strain>
    </source>
</reference>
<evidence type="ECO:0000313" key="5">
    <source>
        <dbReference type="Proteomes" id="UP000403266"/>
    </source>
</evidence>
<dbReference type="Proteomes" id="UP000403266">
    <property type="component" value="Unassembled WGS sequence"/>
</dbReference>
<evidence type="ECO:0000259" key="3">
    <source>
        <dbReference type="Pfam" id="PF19305"/>
    </source>
</evidence>
<sequence>MQGSVTETLARFSSRLQFSDLPSGVSHEIKRLLLDTIGCGLGGLDLDKGRMALQLARDAGGKPEATILGSAGKVPSSLAAFVNGELMNALDYCALQPPAHVTPYVIPSVLAMAEVEHASGKELIAALTVAHELSCRIAHSLGNLRATPGGLPVRSYGVGCTQFGATAGAARILKLDAEKMSHALGLAGYHAPIASHVKYNHTIHVGLAKYGPSGWTAQAGVVTAQLAAMGYRGDDTVLDGEYGFWAMNGSQSCDWEKLTTALGDEWAFEAIGYKYWPCCGSHQAPLDAFVEIINSHDIAPTEITKVVVKNEGLSGLPKYMSTDVRDHVEAASSLPYNIAVAAHRVPWGPKWQSRETLARQDIRNFMTRVEHAVYDRCEEMRYKDLVIDGRKNLKHRPAQVEVHARGEIYVHSVDFAKWLTNDAVESRATDEDLASKFLANASGVLSAKQADAVVDCILHLEDLPDSASLAAMLATDQ</sequence>
<dbReference type="Gene3D" id="1.10.4100.10">
    <property type="entry name" value="2-methylcitrate dehydratase PrpD"/>
    <property type="match status" value="1"/>
</dbReference>
<dbReference type="OrthoDB" id="9795089at2"/>
<dbReference type="Gene3D" id="3.30.1330.120">
    <property type="entry name" value="2-methylcitrate dehydratase PrpD"/>
    <property type="match status" value="1"/>
</dbReference>
<dbReference type="Pfam" id="PF03972">
    <property type="entry name" value="MmgE_PrpD_N"/>
    <property type="match status" value="1"/>
</dbReference>
<proteinExistence type="inferred from homology"/>
<comment type="similarity">
    <text evidence="1">Belongs to the PrpD family.</text>
</comment>
<feature type="domain" description="MmgE/PrpD C-terminal" evidence="3">
    <location>
        <begin position="276"/>
        <end position="454"/>
    </location>
</feature>
<dbReference type="InterPro" id="IPR042183">
    <property type="entry name" value="MmgE/PrpD_sf_1"/>
</dbReference>
<dbReference type="InterPro" id="IPR005656">
    <property type="entry name" value="MmgE_PrpD"/>
</dbReference>
<keyword evidence="5" id="KW-1185">Reference proteome</keyword>
<evidence type="ECO:0000313" key="4">
    <source>
        <dbReference type="EMBL" id="MPR23669.1"/>
    </source>
</evidence>
<dbReference type="RefSeq" id="WP_152708586.1">
    <property type="nucleotide sequence ID" value="NZ_VOSJ01000001.1"/>
</dbReference>
<dbReference type="InterPro" id="IPR045337">
    <property type="entry name" value="MmgE_PrpD_C"/>
</dbReference>
<evidence type="ECO:0000259" key="2">
    <source>
        <dbReference type="Pfam" id="PF03972"/>
    </source>
</evidence>
<dbReference type="GO" id="GO:0016829">
    <property type="term" value="F:lyase activity"/>
    <property type="evidence" value="ECO:0007669"/>
    <property type="project" value="InterPro"/>
</dbReference>
<dbReference type="InterPro" id="IPR042188">
    <property type="entry name" value="MmgE/PrpD_sf_2"/>
</dbReference>
<accession>A0A5N7MBP7</accession>
<protein>
    <submittedName>
        <fullName evidence="4">MmgE/PrpD family protein</fullName>
    </submittedName>
</protein>
<dbReference type="InterPro" id="IPR036148">
    <property type="entry name" value="MmgE/PrpD_sf"/>
</dbReference>
<dbReference type="AlphaFoldDB" id="A0A5N7MBP7"/>